<sequence length="135" mass="15289">MGTSVGAWTFCYHKGTELEQARQARRARRAQTLLENTGEFVEVKESTHQEEEEEEVLTMIMANEEERGKIPAAEQEQLLNREAAAALNRRDLPHDPEKMKSPRVSHDVSPKQSSVRPRLLAQTKLDAVSNSALYC</sequence>
<feature type="compositionally biased region" description="Basic and acidic residues" evidence="1">
    <location>
        <begin position="88"/>
        <end position="109"/>
    </location>
</feature>
<dbReference type="Proteomes" id="UP000887566">
    <property type="component" value="Unplaced"/>
</dbReference>
<organism evidence="2 3">
    <name type="scientific">Plectus sambesii</name>
    <dbReference type="NCBI Taxonomy" id="2011161"/>
    <lineage>
        <taxon>Eukaryota</taxon>
        <taxon>Metazoa</taxon>
        <taxon>Ecdysozoa</taxon>
        <taxon>Nematoda</taxon>
        <taxon>Chromadorea</taxon>
        <taxon>Plectida</taxon>
        <taxon>Plectina</taxon>
        <taxon>Plectoidea</taxon>
        <taxon>Plectidae</taxon>
        <taxon>Plectus</taxon>
    </lineage>
</organism>
<evidence type="ECO:0000256" key="1">
    <source>
        <dbReference type="SAM" id="MobiDB-lite"/>
    </source>
</evidence>
<feature type="region of interest" description="Disordered" evidence="1">
    <location>
        <begin position="88"/>
        <end position="121"/>
    </location>
</feature>
<accession>A0A914WRB3</accession>
<evidence type="ECO:0000313" key="2">
    <source>
        <dbReference type="Proteomes" id="UP000887566"/>
    </source>
</evidence>
<dbReference type="AlphaFoldDB" id="A0A914WRB3"/>
<evidence type="ECO:0000313" key="3">
    <source>
        <dbReference type="WBParaSite" id="PSAMB.scaffold4991size12948.g25722.t1"/>
    </source>
</evidence>
<protein>
    <submittedName>
        <fullName evidence="3">Uncharacterized protein</fullName>
    </submittedName>
</protein>
<name>A0A914WRB3_9BILA</name>
<dbReference type="WBParaSite" id="PSAMB.scaffold4991size12948.g25722.t1">
    <property type="protein sequence ID" value="PSAMB.scaffold4991size12948.g25722.t1"/>
    <property type="gene ID" value="PSAMB.scaffold4991size12948.g25722"/>
</dbReference>
<keyword evidence="2" id="KW-1185">Reference proteome</keyword>
<reference evidence="3" key="1">
    <citation type="submission" date="2022-11" db="UniProtKB">
        <authorList>
            <consortium name="WormBaseParasite"/>
        </authorList>
    </citation>
    <scope>IDENTIFICATION</scope>
</reference>
<proteinExistence type="predicted"/>